<comment type="caution">
    <text evidence="2">The sequence shown here is derived from an EMBL/GenBank/DDBJ whole genome shotgun (WGS) entry which is preliminary data.</text>
</comment>
<dbReference type="InterPro" id="IPR029058">
    <property type="entry name" value="AB_hydrolase_fold"/>
</dbReference>
<dbReference type="GO" id="GO:0004177">
    <property type="term" value="F:aminopeptidase activity"/>
    <property type="evidence" value="ECO:0007669"/>
    <property type="project" value="UniProtKB-KW"/>
</dbReference>
<dbReference type="Proteomes" id="UP000247892">
    <property type="component" value="Unassembled WGS sequence"/>
</dbReference>
<proteinExistence type="inferred from homology"/>
<keyword evidence="2" id="KW-0378">Hydrolase</keyword>
<dbReference type="PANTHER" id="PTHR22946">
    <property type="entry name" value="DIENELACTONE HYDROLASE DOMAIN-CONTAINING PROTEIN-RELATED"/>
    <property type="match status" value="1"/>
</dbReference>
<protein>
    <submittedName>
        <fullName evidence="2">Dipeptidyl aminopeptidase</fullName>
    </submittedName>
</protein>
<keyword evidence="3" id="KW-1185">Reference proteome</keyword>
<dbReference type="Gene3D" id="3.40.50.1820">
    <property type="entry name" value="alpha/beta hydrolase"/>
    <property type="match status" value="1"/>
</dbReference>
<accession>A0A318LMC3</accession>
<gene>
    <name evidence="2" type="ORF">BA062_09895</name>
</gene>
<dbReference type="RefSeq" id="WP_110335792.1">
    <property type="nucleotide sequence ID" value="NZ_MASU01000005.1"/>
</dbReference>
<evidence type="ECO:0000313" key="2">
    <source>
        <dbReference type="EMBL" id="PXY35786.1"/>
    </source>
</evidence>
<dbReference type="EMBL" id="MASU01000005">
    <property type="protein sequence ID" value="PXY35786.1"/>
    <property type="molecule type" value="Genomic_DNA"/>
</dbReference>
<keyword evidence="2" id="KW-0031">Aminopeptidase</keyword>
<dbReference type="PANTHER" id="PTHR22946:SF12">
    <property type="entry name" value="CONIDIAL PIGMENT BIOSYNTHESIS PROTEIN AYG1 (AFU_ORTHOLOGUE AFUA_2G17550)"/>
    <property type="match status" value="1"/>
</dbReference>
<dbReference type="InterPro" id="IPR050261">
    <property type="entry name" value="FrsA_esterase"/>
</dbReference>
<evidence type="ECO:0000313" key="3">
    <source>
        <dbReference type="Proteomes" id="UP000247892"/>
    </source>
</evidence>
<comment type="similarity">
    <text evidence="1">Belongs to the AB hydrolase superfamily.</text>
</comment>
<reference evidence="2 3" key="1">
    <citation type="submission" date="2016-07" db="EMBL/GenBank/DDBJ databases">
        <title>Draft genome sequence of Prauserella sp. YIM 121212, isolated from alkaline soil.</title>
        <authorList>
            <person name="Ruckert C."/>
            <person name="Albersmeier A."/>
            <person name="Jiang C.-L."/>
            <person name="Jiang Y."/>
            <person name="Kalinowski J."/>
            <person name="Schneider O."/>
            <person name="Winkler A."/>
            <person name="Zotchev S.B."/>
        </authorList>
    </citation>
    <scope>NUCLEOTIDE SEQUENCE [LARGE SCALE GENOMIC DNA]</scope>
    <source>
        <strain evidence="2 3">YIM 121212</strain>
    </source>
</reference>
<dbReference type="SUPFAM" id="SSF53474">
    <property type="entry name" value="alpha/beta-Hydrolases"/>
    <property type="match status" value="1"/>
</dbReference>
<evidence type="ECO:0000256" key="1">
    <source>
        <dbReference type="ARBA" id="ARBA00008645"/>
    </source>
</evidence>
<sequence length="407" mass="44870">MAARNKVLTTGFFRDRSLDFRTRVVLGAAVHGASEPGAVLATVGRVGGHHAWYREWCATAEATERAAIGAREAGHLVSARGAFLRAATYWACALGGVDAFREKHTEEILLPTFRRHRACWDAFVDCSGGAHQRVSVPYEDTTLPGYLLRPDDSGRPRPTLVVTNGSDGALSDLWSGAGVAAALERDWNAFVYDGPGQQSMLFEHGIGFRADWEAVLTPVLDTLLTRADVDADRLTGYGLSQGGFWLPRALAFEHRLRAAVVDPGVVDMSAPWTRQLGARLAAQLDNGDRTGFERGMRLATRIPALRRTLAFRARPYRHDNWFDLYTTVRTYRLLAADGARVRTPLLIADPEGEEFWPGQSRHLAGLVREAHLSAFTAAEGADRHCEPLGRLVVEQRVFDWLDDRLAA</sequence>
<dbReference type="AlphaFoldDB" id="A0A318LMC3"/>
<name>A0A318LMC3_9PSEU</name>
<keyword evidence="2" id="KW-0645">Protease</keyword>
<organism evidence="2 3">
    <name type="scientific">Prauserella flavalba</name>
    <dbReference type="NCBI Taxonomy" id="1477506"/>
    <lineage>
        <taxon>Bacteria</taxon>
        <taxon>Bacillati</taxon>
        <taxon>Actinomycetota</taxon>
        <taxon>Actinomycetes</taxon>
        <taxon>Pseudonocardiales</taxon>
        <taxon>Pseudonocardiaceae</taxon>
        <taxon>Prauserella</taxon>
    </lineage>
</organism>
<dbReference type="OrthoDB" id="9765647at2"/>
<dbReference type="Gene3D" id="1.20.1440.110">
    <property type="entry name" value="acylaminoacyl peptidase"/>
    <property type="match status" value="1"/>
</dbReference>